<keyword evidence="2" id="KW-0472">Membrane</keyword>
<dbReference type="AlphaFoldDB" id="A0A9W3AJF5"/>
<evidence type="ECO:0000313" key="3">
    <source>
        <dbReference type="Proteomes" id="UP001165740"/>
    </source>
</evidence>
<reference evidence="4" key="1">
    <citation type="submission" date="2025-08" db="UniProtKB">
        <authorList>
            <consortium name="RefSeq"/>
        </authorList>
    </citation>
    <scope>IDENTIFICATION</scope>
</reference>
<evidence type="ECO:0000256" key="1">
    <source>
        <dbReference type="SAM" id="MobiDB-lite"/>
    </source>
</evidence>
<organism evidence="3 4">
    <name type="scientific">Biomphalaria glabrata</name>
    <name type="common">Bloodfluke planorb</name>
    <name type="synonym">Freshwater snail</name>
    <dbReference type="NCBI Taxonomy" id="6526"/>
    <lineage>
        <taxon>Eukaryota</taxon>
        <taxon>Metazoa</taxon>
        <taxon>Spiralia</taxon>
        <taxon>Lophotrochozoa</taxon>
        <taxon>Mollusca</taxon>
        <taxon>Gastropoda</taxon>
        <taxon>Heterobranchia</taxon>
        <taxon>Euthyneura</taxon>
        <taxon>Panpulmonata</taxon>
        <taxon>Hygrophila</taxon>
        <taxon>Lymnaeoidea</taxon>
        <taxon>Planorbidae</taxon>
        <taxon>Biomphalaria</taxon>
    </lineage>
</organism>
<dbReference type="GeneID" id="106069244"/>
<gene>
    <name evidence="4" type="primary">LOC106069244</name>
</gene>
<dbReference type="Proteomes" id="UP001165740">
    <property type="component" value="Chromosome 5"/>
</dbReference>
<accession>A0A9W3AJF5</accession>
<feature type="transmembrane region" description="Helical" evidence="2">
    <location>
        <begin position="45"/>
        <end position="64"/>
    </location>
</feature>
<dbReference type="OrthoDB" id="6161683at2759"/>
<proteinExistence type="predicted"/>
<keyword evidence="2" id="KW-1133">Transmembrane helix</keyword>
<keyword evidence="3" id="KW-1185">Reference proteome</keyword>
<evidence type="ECO:0000256" key="2">
    <source>
        <dbReference type="SAM" id="Phobius"/>
    </source>
</evidence>
<protein>
    <submittedName>
        <fullName evidence="4">Uncharacterized protein LOC106069244</fullName>
    </submittedName>
</protein>
<sequence length="431" mass="48009">MHISLTAEVAPCNRTDVIAVLANITSGAQDDEKRKAYDHEGAMEFIVATLLVYCLLGISGLLLLRVRRRASRSQRTVTLREEHIQEYIKHADELRLSGYRDKLMIETRRMMSQIETIERRKSETTNAFEVSFQEECSALNSYTYDAAVSYHQIARPKFDLGDPGSSPTDTTPLIKTGRGEEVPGEEDSSNDDMTSLNCGSSSREFHDYNKARRTDILEQVIGEDGELNGMGISDEINDMDSEITLVNDNACRMDHSVSQNTFSPMDHDVSQNKFSPIDHGVSQNTFSPIDHGVSQNTFSPIDHGVSQNTFSPIDHGVSQNTFSPIDHGVSQNTFSPMDHDVSQNKFSPIDHGVSQNKFSPIDHGVSQNTFSPMDHGVSQNTFSPMDHGVSQNTFSPIDHGVSQNTFLNNNTNNLNTMSRPRRVNFLAVDQT</sequence>
<name>A0A9W3AJF5_BIOGL</name>
<feature type="region of interest" description="Disordered" evidence="1">
    <location>
        <begin position="158"/>
        <end position="196"/>
    </location>
</feature>
<evidence type="ECO:0000313" key="4">
    <source>
        <dbReference type="RefSeq" id="XP_055887324.1"/>
    </source>
</evidence>
<dbReference type="RefSeq" id="XP_055887324.1">
    <property type="nucleotide sequence ID" value="XM_056031349.1"/>
</dbReference>
<keyword evidence="2" id="KW-0812">Transmembrane</keyword>